<feature type="chain" id="PRO_5041377841" description="Secreted protein" evidence="1">
    <location>
        <begin position="24"/>
        <end position="151"/>
    </location>
</feature>
<keyword evidence="1" id="KW-0732">Signal</keyword>
<dbReference type="Proteomes" id="UP001174936">
    <property type="component" value="Unassembled WGS sequence"/>
</dbReference>
<dbReference type="EMBL" id="JAULSV010000002">
    <property type="protein sequence ID" value="KAK0651431.1"/>
    <property type="molecule type" value="Genomic_DNA"/>
</dbReference>
<evidence type="ECO:0008006" key="4">
    <source>
        <dbReference type="Google" id="ProtNLM"/>
    </source>
</evidence>
<gene>
    <name evidence="2" type="ORF">B0T16DRAFT_79135</name>
</gene>
<sequence length="151" mass="17351">MPYRKSLLFVSFIIFGLEAKNHGRNRFPSSRTYKSSRSANMRAIFAKGFIELHSLSLPGLFATAYHNHSTSSSVYIQHTQDIHWQAVAFAAEKRWIREGRAARKALLRHWLLRLCFWNERLDRASDFSPSGHLGQTVVLYIPQVCSAKRAS</sequence>
<accession>A0AA39YH75</accession>
<feature type="signal peptide" evidence="1">
    <location>
        <begin position="1"/>
        <end position="23"/>
    </location>
</feature>
<keyword evidence="3" id="KW-1185">Reference proteome</keyword>
<protein>
    <recommendedName>
        <fullName evidence="4">Secreted protein</fullName>
    </recommendedName>
</protein>
<evidence type="ECO:0000313" key="3">
    <source>
        <dbReference type="Proteomes" id="UP001174936"/>
    </source>
</evidence>
<organism evidence="2 3">
    <name type="scientific">Cercophora newfieldiana</name>
    <dbReference type="NCBI Taxonomy" id="92897"/>
    <lineage>
        <taxon>Eukaryota</taxon>
        <taxon>Fungi</taxon>
        <taxon>Dikarya</taxon>
        <taxon>Ascomycota</taxon>
        <taxon>Pezizomycotina</taxon>
        <taxon>Sordariomycetes</taxon>
        <taxon>Sordariomycetidae</taxon>
        <taxon>Sordariales</taxon>
        <taxon>Lasiosphaeriaceae</taxon>
        <taxon>Cercophora</taxon>
    </lineage>
</organism>
<name>A0AA39YH75_9PEZI</name>
<proteinExistence type="predicted"/>
<reference evidence="2" key="1">
    <citation type="submission" date="2023-06" db="EMBL/GenBank/DDBJ databases">
        <title>Genome-scale phylogeny and comparative genomics of the fungal order Sordariales.</title>
        <authorList>
            <consortium name="Lawrence Berkeley National Laboratory"/>
            <person name="Hensen N."/>
            <person name="Bonometti L."/>
            <person name="Westerberg I."/>
            <person name="Brannstrom I.O."/>
            <person name="Guillou S."/>
            <person name="Cros-Aarteil S."/>
            <person name="Calhoun S."/>
            <person name="Haridas S."/>
            <person name="Kuo A."/>
            <person name="Mondo S."/>
            <person name="Pangilinan J."/>
            <person name="Riley R."/>
            <person name="Labutti K."/>
            <person name="Andreopoulos B."/>
            <person name="Lipzen A."/>
            <person name="Chen C."/>
            <person name="Yanf M."/>
            <person name="Daum C."/>
            <person name="Ng V."/>
            <person name="Clum A."/>
            <person name="Steindorff A."/>
            <person name="Ohm R."/>
            <person name="Martin F."/>
            <person name="Silar P."/>
            <person name="Natvig D."/>
            <person name="Lalanne C."/>
            <person name="Gautier V."/>
            <person name="Ament-Velasquez S.L."/>
            <person name="Kruys A."/>
            <person name="Hutchinson M.I."/>
            <person name="Powell A.J."/>
            <person name="Barry K."/>
            <person name="Miller A.N."/>
            <person name="Grigoriev I.V."/>
            <person name="Debuchy R."/>
            <person name="Gladieux P."/>
            <person name="Thoren M.H."/>
            <person name="Johannesson H."/>
        </authorList>
    </citation>
    <scope>NUCLEOTIDE SEQUENCE</scope>
    <source>
        <strain evidence="2">SMH2532-1</strain>
    </source>
</reference>
<evidence type="ECO:0000256" key="1">
    <source>
        <dbReference type="SAM" id="SignalP"/>
    </source>
</evidence>
<evidence type="ECO:0000313" key="2">
    <source>
        <dbReference type="EMBL" id="KAK0651431.1"/>
    </source>
</evidence>
<comment type="caution">
    <text evidence="2">The sequence shown here is derived from an EMBL/GenBank/DDBJ whole genome shotgun (WGS) entry which is preliminary data.</text>
</comment>
<dbReference type="AlphaFoldDB" id="A0AA39YH75"/>